<dbReference type="InterPro" id="IPR041470">
    <property type="entry name" value="GCP_N"/>
</dbReference>
<feature type="compositionally biased region" description="Polar residues" evidence="6">
    <location>
        <begin position="21"/>
        <end position="41"/>
    </location>
</feature>
<dbReference type="InterPro" id="IPR007259">
    <property type="entry name" value="GCP"/>
</dbReference>
<evidence type="ECO:0000256" key="2">
    <source>
        <dbReference type="ARBA" id="ARBA00010337"/>
    </source>
</evidence>
<feature type="compositionally biased region" description="Low complexity" evidence="6">
    <location>
        <begin position="42"/>
        <end position="55"/>
    </location>
</feature>
<feature type="compositionally biased region" description="Polar residues" evidence="6">
    <location>
        <begin position="56"/>
        <end position="68"/>
    </location>
</feature>
<dbReference type="Gene3D" id="1.20.120.1900">
    <property type="entry name" value="Gamma-tubulin complex, C-terminal domain"/>
    <property type="match status" value="1"/>
</dbReference>
<keyword evidence="5" id="KW-0206">Cytoskeleton</keyword>
<feature type="compositionally biased region" description="Basic residues" evidence="6">
    <location>
        <begin position="1037"/>
        <end position="1049"/>
    </location>
</feature>
<evidence type="ECO:0008006" key="11">
    <source>
        <dbReference type="Google" id="ProtNLM"/>
    </source>
</evidence>
<feature type="domain" description="Gamma tubulin complex component protein N-terminal" evidence="8">
    <location>
        <begin position="388"/>
        <end position="717"/>
    </location>
</feature>
<comment type="similarity">
    <text evidence="2">Belongs to the TUBGCP family.</text>
</comment>
<dbReference type="Pfam" id="PF17681">
    <property type="entry name" value="GCP_N_terminal"/>
    <property type="match status" value="1"/>
</dbReference>
<evidence type="ECO:0000313" key="9">
    <source>
        <dbReference type="EMBL" id="KAL0950084.1"/>
    </source>
</evidence>
<dbReference type="EMBL" id="JASNQZ010000012">
    <property type="protein sequence ID" value="KAL0950084.1"/>
    <property type="molecule type" value="Genomic_DNA"/>
</dbReference>
<protein>
    <recommendedName>
        <fullName evidence="11">Spindle pole body component</fullName>
    </recommendedName>
</protein>
<keyword evidence="4" id="KW-0493">Microtubule</keyword>
<gene>
    <name evidence="9" type="ORF">HGRIS_010085</name>
</gene>
<sequence>MLPSTSSNFTLHHAAQRPPSRGSQRPSEVTRPSSRTSLRQTNRPPSSLSNRPLSSASIRPQSRLSQRPNSRHARSARLLPLCQKLVTQITGFQVDDDDAENFSASVDFVFRNLESTTLNKGAASVDMNLMDKQVLGHVEKARVHSRDAMAKALELAYKRLKSSFAQNTDLDDEIKLTHLPDHLNLLISLACPPDSSTLSFADDYLESASHPPVQPAQLTWQDILKEEPFEGQHWEGAYGLQPGSVVNGHTSQSEDDEDSLQSLSPLNSDDLALDLEDDSLSSIDEPAEPGIPLEYTSVPPIEPVTEEVNHLTAALARRRLLEALSTRQYWRSDWVIDPGIFQQPFNISDPSTFGPAIQRVLAREKGRHSAIAIDPPQVSKYINEEDAVREVLIALQGRENIMLGWTRDAFVPKERCPKLIHLSAASQDSIISSLGLTASIVQRLRQLVSLLLDQPLSTSHRPHTLNTNNSRRVRITRTLEAFADAIDREIRGFDSWCAAREEDICRAQAGAASEPELVVSLLSTEKAVNDQFGGAFAALFAVIRTVIPYDEVAVIDTATVEATWIIPGSSPAATTAHLLDALFEAVHQHAERGDQASTALLTRLFACTVEPVWAMIGRWLLDGMGLGAGQGERPLDNEFFIEGSGLTVGFNGQRTALFDPEFWEEGYTLRDSAGDKKAGVIPAFLKHVADPVLSAGKAKGLLRALGVPQGDEEALLCQWRSFSDLLMSEAHDQSGLPRSASMELDTVSVDTLSRVVYDELAPHCEATGRILAKVIVQDCELWVHLSAIEGVYLMRRGDTMSHFCDVLFAKMDSRHLWADFHTLNTAFNDVVQMNTALGNEWIQASLVRLSYRSRSKDMKINETVRAIDGLAVEYAVPFPLTYIFPPKVLEAYGKIFVLLLQIRRAKTVLEKILVRGESLRAARLQNELKILYAMRSRLAWFINALLNFLTTHVIHTQVLRFRAEIAQAKSLDDMIRLHYEHIERLQGRCLLQDDTSALHGAILSILDMALHFSENFVSFAGDTSMHDISRRSISGTTRRHRSRRQRRQSRNVIGFELPPRETLESSDSEESDHGSENPMAAPETTFSMAGSSAMSSEDDFHGRFEKMSADLDDLVRFIRRGVESLAGGIGEAAPSFGIFAFTLEDWDS</sequence>
<evidence type="ECO:0000256" key="5">
    <source>
        <dbReference type="ARBA" id="ARBA00023212"/>
    </source>
</evidence>
<evidence type="ECO:0000256" key="3">
    <source>
        <dbReference type="ARBA" id="ARBA00022490"/>
    </source>
</evidence>
<reference evidence="10" key="1">
    <citation type="submission" date="2024-06" db="EMBL/GenBank/DDBJ databases">
        <title>Multi-omics analyses provide insights into the biosynthesis of the anticancer antibiotic pleurotin in Hohenbuehelia grisea.</title>
        <authorList>
            <person name="Weaver J.A."/>
            <person name="Alberti F."/>
        </authorList>
    </citation>
    <scope>NUCLEOTIDE SEQUENCE [LARGE SCALE GENOMIC DNA]</scope>
    <source>
        <strain evidence="10">T-177</strain>
    </source>
</reference>
<evidence type="ECO:0000313" key="10">
    <source>
        <dbReference type="Proteomes" id="UP001556367"/>
    </source>
</evidence>
<keyword evidence="3" id="KW-0963">Cytoplasm</keyword>
<feature type="region of interest" description="Disordered" evidence="6">
    <location>
        <begin position="1"/>
        <end position="75"/>
    </location>
</feature>
<feature type="compositionally biased region" description="Polar residues" evidence="6">
    <location>
        <begin position="1"/>
        <end position="10"/>
    </location>
</feature>
<evidence type="ECO:0000256" key="4">
    <source>
        <dbReference type="ARBA" id="ARBA00022701"/>
    </source>
</evidence>
<evidence type="ECO:0000256" key="1">
    <source>
        <dbReference type="ARBA" id="ARBA00004245"/>
    </source>
</evidence>
<dbReference type="InterPro" id="IPR059169">
    <property type="entry name" value="GCP5_N_ext"/>
</dbReference>
<dbReference type="PANTHER" id="PTHR19302">
    <property type="entry name" value="GAMMA TUBULIN COMPLEX PROTEIN"/>
    <property type="match status" value="1"/>
</dbReference>
<evidence type="ECO:0000256" key="6">
    <source>
        <dbReference type="SAM" id="MobiDB-lite"/>
    </source>
</evidence>
<dbReference type="Proteomes" id="UP001556367">
    <property type="component" value="Unassembled WGS sequence"/>
</dbReference>
<dbReference type="InterPro" id="IPR042241">
    <property type="entry name" value="GCP_C_sf"/>
</dbReference>
<dbReference type="InterPro" id="IPR040457">
    <property type="entry name" value="GCP_C"/>
</dbReference>
<accession>A0ABR3J382</accession>
<comment type="caution">
    <text evidence="9">The sequence shown here is derived from an EMBL/GenBank/DDBJ whole genome shotgun (WGS) entry which is preliminary data.</text>
</comment>
<proteinExistence type="inferred from homology"/>
<dbReference type="Pfam" id="PF04130">
    <property type="entry name" value="GCP_C_terminal"/>
    <property type="match status" value="1"/>
</dbReference>
<dbReference type="CDD" id="cd22572">
    <property type="entry name" value="GCP5_NTD"/>
    <property type="match status" value="1"/>
</dbReference>
<dbReference type="PANTHER" id="PTHR19302:SF33">
    <property type="entry name" value="GAMMA-TUBULIN COMPLEX COMPONENT 5"/>
    <property type="match status" value="1"/>
</dbReference>
<organism evidence="9 10">
    <name type="scientific">Hohenbuehelia grisea</name>
    <dbReference type="NCBI Taxonomy" id="104357"/>
    <lineage>
        <taxon>Eukaryota</taxon>
        <taxon>Fungi</taxon>
        <taxon>Dikarya</taxon>
        <taxon>Basidiomycota</taxon>
        <taxon>Agaricomycotina</taxon>
        <taxon>Agaricomycetes</taxon>
        <taxon>Agaricomycetidae</taxon>
        <taxon>Agaricales</taxon>
        <taxon>Pleurotineae</taxon>
        <taxon>Pleurotaceae</taxon>
        <taxon>Hohenbuehelia</taxon>
    </lineage>
</organism>
<keyword evidence="10" id="KW-1185">Reference proteome</keyword>
<feature type="domain" description="Gamma tubulin complex component C-terminal" evidence="7">
    <location>
        <begin position="782"/>
        <end position="1041"/>
    </location>
</feature>
<evidence type="ECO:0000259" key="7">
    <source>
        <dbReference type="Pfam" id="PF04130"/>
    </source>
</evidence>
<name>A0ABR3J382_9AGAR</name>
<feature type="region of interest" description="Disordered" evidence="6">
    <location>
        <begin position="1030"/>
        <end position="1083"/>
    </location>
</feature>
<comment type="subcellular location">
    <subcellularLocation>
        <location evidence="1">Cytoplasm</location>
        <location evidence="1">Cytoskeleton</location>
    </subcellularLocation>
</comment>
<feature type="region of interest" description="Disordered" evidence="6">
    <location>
        <begin position="234"/>
        <end position="265"/>
    </location>
</feature>
<evidence type="ECO:0000259" key="8">
    <source>
        <dbReference type="Pfam" id="PF17681"/>
    </source>
</evidence>